<name>A0A7W9WKJ4_9ACTN</name>
<dbReference type="RefSeq" id="WP_246555166.1">
    <property type="nucleotide sequence ID" value="NZ_BAAARS010000014.1"/>
</dbReference>
<reference evidence="1 2" key="1">
    <citation type="submission" date="2020-08" db="EMBL/GenBank/DDBJ databases">
        <title>Genomic Encyclopedia of Type Strains, Phase IV (KMG-IV): sequencing the most valuable type-strain genomes for metagenomic binning, comparative biology and taxonomic classification.</title>
        <authorList>
            <person name="Goeker M."/>
        </authorList>
    </citation>
    <scope>NUCLEOTIDE SEQUENCE [LARGE SCALE GENOMIC DNA]</scope>
    <source>
        <strain evidence="1 2">DSM 43350</strain>
    </source>
</reference>
<dbReference type="Proteomes" id="UP000591537">
    <property type="component" value="Unassembled WGS sequence"/>
</dbReference>
<evidence type="ECO:0000313" key="2">
    <source>
        <dbReference type="Proteomes" id="UP000591537"/>
    </source>
</evidence>
<organism evidence="1 2">
    <name type="scientific">Streptomyces paradoxus</name>
    <dbReference type="NCBI Taxonomy" id="66375"/>
    <lineage>
        <taxon>Bacteria</taxon>
        <taxon>Bacillati</taxon>
        <taxon>Actinomycetota</taxon>
        <taxon>Actinomycetes</taxon>
        <taxon>Kitasatosporales</taxon>
        <taxon>Streptomycetaceae</taxon>
        <taxon>Streptomyces</taxon>
    </lineage>
</organism>
<evidence type="ECO:0000313" key="1">
    <source>
        <dbReference type="EMBL" id="MBB6080721.1"/>
    </source>
</evidence>
<proteinExistence type="predicted"/>
<comment type="caution">
    <text evidence="1">The sequence shown here is derived from an EMBL/GenBank/DDBJ whole genome shotgun (WGS) entry which is preliminary data.</text>
</comment>
<dbReference type="EMBL" id="JACHGV010000013">
    <property type="protein sequence ID" value="MBB6080721.1"/>
    <property type="molecule type" value="Genomic_DNA"/>
</dbReference>
<gene>
    <name evidence="1" type="ORF">HNR57_006672</name>
</gene>
<protein>
    <submittedName>
        <fullName evidence="1">Uncharacterized protein</fullName>
    </submittedName>
</protein>
<sequence>MSAAPAAGLREETWWRSARGRVTVRAMGNSTAYPVLRTDDASTAYTQARRLCALLEQEDEVWLTAELRTVGEVRRMAALLPGGTFEHVTTRTDPVTGRYAVFDLDVTTADDAALEAHLPLDLMEEVPAGNVVARFAKALGDGAAAIEWHGRWPDEPAAGHYGSPPYDGVQIAFHGDRAQRGRWTEEHTVFVHVTKFGDLPRARRLAAHIGSEVLGEPQLGW</sequence>
<keyword evidence="2" id="KW-1185">Reference proteome</keyword>
<dbReference type="AlphaFoldDB" id="A0A7W9WKJ4"/>
<accession>A0A7W9WKJ4</accession>